<name>A0A844W907_9RHOB</name>
<dbReference type="AlphaFoldDB" id="A0A844W907"/>
<evidence type="ECO:0000256" key="1">
    <source>
        <dbReference type="SAM" id="MobiDB-lite"/>
    </source>
</evidence>
<sequence length="202" mass="21579">MILSLALAAPLAAQTTETPATDETATEQPAATGEQAPESNLGLSMAESEDGVGQPYVKEEIDDWALQCIRTENGEDPCQLYQLLKDQDGNPVAEFSLFKVSGSNQAVAGATIVVPLETMLTEDLMIGVDGAKGKRYRFSFCNTVGCFARIGLTEEDVNAFKRGNLATLTIVPFAAPDVKVRLNLSLKGFTNGYALTTEAPKQ</sequence>
<organism evidence="2 3">
    <name type="scientific">Pseudooceanicola pacificus</name>
    <dbReference type="NCBI Taxonomy" id="2676438"/>
    <lineage>
        <taxon>Bacteria</taxon>
        <taxon>Pseudomonadati</taxon>
        <taxon>Pseudomonadota</taxon>
        <taxon>Alphaproteobacteria</taxon>
        <taxon>Rhodobacterales</taxon>
        <taxon>Paracoccaceae</taxon>
        <taxon>Pseudooceanicola</taxon>
    </lineage>
</organism>
<dbReference type="InterPro" id="IPR038696">
    <property type="entry name" value="IalB_sf"/>
</dbReference>
<evidence type="ECO:0000313" key="2">
    <source>
        <dbReference type="EMBL" id="MWB77303.1"/>
    </source>
</evidence>
<feature type="region of interest" description="Disordered" evidence="1">
    <location>
        <begin position="12"/>
        <end position="49"/>
    </location>
</feature>
<protein>
    <submittedName>
        <fullName evidence="2">Invasion associated locus B family protein</fullName>
    </submittedName>
</protein>
<feature type="compositionally biased region" description="Low complexity" evidence="1">
    <location>
        <begin position="12"/>
        <end position="32"/>
    </location>
</feature>
<dbReference type="Gene3D" id="2.60.40.1880">
    <property type="entry name" value="Invasion associated locus B (IalB) protein"/>
    <property type="match status" value="1"/>
</dbReference>
<evidence type="ECO:0000313" key="3">
    <source>
        <dbReference type="Proteomes" id="UP000443843"/>
    </source>
</evidence>
<comment type="caution">
    <text evidence="2">The sequence shown here is derived from an EMBL/GenBank/DDBJ whole genome shotgun (WGS) entry which is preliminary data.</text>
</comment>
<dbReference type="Proteomes" id="UP000443843">
    <property type="component" value="Unassembled WGS sequence"/>
</dbReference>
<reference evidence="2 3" key="1">
    <citation type="submission" date="2019-11" db="EMBL/GenBank/DDBJ databases">
        <title>Pseudooceanicola pacifica sp. nov., isolated from deep-sea sediment of the Pacific Ocean.</title>
        <authorList>
            <person name="Lyu L."/>
        </authorList>
    </citation>
    <scope>NUCLEOTIDE SEQUENCE [LARGE SCALE GENOMIC DNA]</scope>
    <source>
        <strain evidence="2 3">216_PA32_1</strain>
    </source>
</reference>
<proteinExistence type="predicted"/>
<dbReference type="InterPro" id="IPR010642">
    <property type="entry name" value="Invasion_prot_B"/>
</dbReference>
<gene>
    <name evidence="2" type="ORF">GLS40_04635</name>
</gene>
<dbReference type="Pfam" id="PF06776">
    <property type="entry name" value="IalB"/>
    <property type="match status" value="1"/>
</dbReference>
<accession>A0A844W907</accession>
<dbReference type="EMBL" id="WNXQ01000002">
    <property type="protein sequence ID" value="MWB77303.1"/>
    <property type="molecule type" value="Genomic_DNA"/>
</dbReference>
<keyword evidence="3" id="KW-1185">Reference proteome</keyword>